<dbReference type="Proteomes" id="UP000284842">
    <property type="component" value="Unassembled WGS sequence"/>
</dbReference>
<keyword evidence="9" id="KW-1185">Reference proteome</keyword>
<dbReference type="OrthoDB" id="1470350at2759"/>
<evidence type="ECO:0000256" key="5">
    <source>
        <dbReference type="ARBA" id="ARBA00023002"/>
    </source>
</evidence>
<evidence type="ECO:0000313" key="9">
    <source>
        <dbReference type="Proteomes" id="UP000284842"/>
    </source>
</evidence>
<name>A0A409YXT7_9AGAR</name>
<dbReference type="GO" id="GO:0020037">
    <property type="term" value="F:heme binding"/>
    <property type="evidence" value="ECO:0007669"/>
    <property type="project" value="InterPro"/>
</dbReference>
<accession>A0A409YXT7</accession>
<keyword evidence="7" id="KW-0503">Monooxygenase</keyword>
<dbReference type="InterPro" id="IPR001128">
    <property type="entry name" value="Cyt_P450"/>
</dbReference>
<dbReference type="EMBL" id="NHTK01000324">
    <property type="protein sequence ID" value="PPR07844.1"/>
    <property type="molecule type" value="Genomic_DNA"/>
</dbReference>
<comment type="cofactor">
    <cofactor evidence="1">
        <name>heme</name>
        <dbReference type="ChEBI" id="CHEBI:30413"/>
    </cofactor>
</comment>
<gene>
    <name evidence="8" type="ORF">CVT24_002989</name>
</gene>
<dbReference type="PRINTS" id="PR00464">
    <property type="entry name" value="EP450II"/>
</dbReference>
<keyword evidence="3" id="KW-0349">Heme</keyword>
<evidence type="ECO:0000256" key="3">
    <source>
        <dbReference type="ARBA" id="ARBA00022617"/>
    </source>
</evidence>
<dbReference type="InterPro" id="IPR047146">
    <property type="entry name" value="Cyt_P450_E_CYP52_fungi"/>
</dbReference>
<reference evidence="8 9" key="1">
    <citation type="journal article" date="2018" name="Evol. Lett.">
        <title>Horizontal gene cluster transfer increased hallucinogenic mushroom diversity.</title>
        <authorList>
            <person name="Reynolds H.T."/>
            <person name="Vijayakumar V."/>
            <person name="Gluck-Thaler E."/>
            <person name="Korotkin H.B."/>
            <person name="Matheny P.B."/>
            <person name="Slot J.C."/>
        </authorList>
    </citation>
    <scope>NUCLEOTIDE SEQUENCE [LARGE SCALE GENOMIC DNA]</scope>
    <source>
        <strain evidence="8 9">2629</strain>
    </source>
</reference>
<dbReference type="STRING" id="181874.A0A409YXT7"/>
<dbReference type="AlphaFoldDB" id="A0A409YXT7"/>
<dbReference type="InterPro" id="IPR036396">
    <property type="entry name" value="Cyt_P450_sf"/>
</dbReference>
<organism evidence="8 9">
    <name type="scientific">Panaeolus cyanescens</name>
    <dbReference type="NCBI Taxonomy" id="181874"/>
    <lineage>
        <taxon>Eukaryota</taxon>
        <taxon>Fungi</taxon>
        <taxon>Dikarya</taxon>
        <taxon>Basidiomycota</taxon>
        <taxon>Agaricomycotina</taxon>
        <taxon>Agaricomycetes</taxon>
        <taxon>Agaricomycetidae</taxon>
        <taxon>Agaricales</taxon>
        <taxon>Agaricineae</taxon>
        <taxon>Galeropsidaceae</taxon>
        <taxon>Panaeolus</taxon>
    </lineage>
</organism>
<dbReference type="GO" id="GO:0005506">
    <property type="term" value="F:iron ion binding"/>
    <property type="evidence" value="ECO:0007669"/>
    <property type="project" value="InterPro"/>
</dbReference>
<proteinExistence type="inferred from homology"/>
<dbReference type="GO" id="GO:0016705">
    <property type="term" value="F:oxidoreductase activity, acting on paired donors, with incorporation or reduction of molecular oxygen"/>
    <property type="evidence" value="ECO:0007669"/>
    <property type="project" value="InterPro"/>
</dbReference>
<comment type="similarity">
    <text evidence="2">Belongs to the cytochrome P450 family.</text>
</comment>
<evidence type="ECO:0000313" key="8">
    <source>
        <dbReference type="EMBL" id="PPR07844.1"/>
    </source>
</evidence>
<evidence type="ECO:0008006" key="10">
    <source>
        <dbReference type="Google" id="ProtNLM"/>
    </source>
</evidence>
<evidence type="ECO:0000256" key="2">
    <source>
        <dbReference type="ARBA" id="ARBA00010617"/>
    </source>
</evidence>
<dbReference type="Pfam" id="PF00067">
    <property type="entry name" value="p450"/>
    <property type="match status" value="2"/>
</dbReference>
<evidence type="ECO:0000256" key="4">
    <source>
        <dbReference type="ARBA" id="ARBA00022723"/>
    </source>
</evidence>
<dbReference type="InParanoid" id="A0A409YXT7"/>
<evidence type="ECO:0000256" key="7">
    <source>
        <dbReference type="ARBA" id="ARBA00023033"/>
    </source>
</evidence>
<dbReference type="PANTHER" id="PTHR24287:SF1">
    <property type="entry name" value="P450, PUTATIVE (EUROFUNG)-RELATED"/>
    <property type="match status" value="1"/>
</dbReference>
<sequence length="628" mass="70333">MGLPPGPIYVLKLVPRLGLLVGGVVGVITYTGQQLGFNVPAWVSVPIAVLALPCFRLSYQHYLNFADDRNAKRLGAVRPPVLKESSRAIIGKLTESILNGYPADTVLDWIEECGPAYRSEFPLLGSRVGIFNADGEMWKFHRAITRPFFTRERISDFDIYDKSAKISLKLAISRLSEGYSIECQDLVSRFTLDSATEFLFGHTVDSLSAGIPYPHVSSASLAFTEGQTQTNIRSPLGKDWPLVEFWGNKIAPLRKRMDEFIEPVMNEALRRREERLKKGNDDKEEEEMTLLAHLVNHTQDPTILKDELVNLLVAGRNTASPALATFVQSFTIITHLVGYPDYHGHDWILQNAHIPSILPKLTGLKSFSFQNLTGTVVWKYLSPGMSKAFQDLCLNVSITHLDFSNIRGMPVSWIAKCQNLSHLRLKYVSEDGGVPDIYQSCDEVTSCPVTSLDILNATSAIKRSVDALPFQTSRSSRLLFTKTETLQLLNTLSRNSKLAASFVHGSSGCHLDCSRASFIVSLSKRRNHTLYMLTQHPEIEAHLREQIFDKVGPSQRPTYEAMRDMRYLQVLRLYPPVPFDSRTSTNSPVLLAGQNPSDPPTYISANTGCVYTVFLMHRREDLWGPDAL</sequence>
<dbReference type="Gene3D" id="1.10.630.10">
    <property type="entry name" value="Cytochrome P450"/>
    <property type="match status" value="2"/>
</dbReference>
<dbReference type="PANTHER" id="PTHR24287">
    <property type="entry name" value="P450, PUTATIVE (EUROFUNG)-RELATED"/>
    <property type="match status" value="1"/>
</dbReference>
<keyword evidence="6" id="KW-0408">Iron</keyword>
<dbReference type="InterPro" id="IPR002402">
    <property type="entry name" value="Cyt_P450_E_grp-II"/>
</dbReference>
<evidence type="ECO:0000256" key="1">
    <source>
        <dbReference type="ARBA" id="ARBA00001971"/>
    </source>
</evidence>
<dbReference type="SUPFAM" id="SSF48264">
    <property type="entry name" value="Cytochrome P450"/>
    <property type="match status" value="2"/>
</dbReference>
<comment type="caution">
    <text evidence="8">The sequence shown here is derived from an EMBL/GenBank/DDBJ whole genome shotgun (WGS) entry which is preliminary data.</text>
</comment>
<protein>
    <recommendedName>
        <fullName evidence="10">Cytochrome P450</fullName>
    </recommendedName>
</protein>
<dbReference type="GO" id="GO:0004497">
    <property type="term" value="F:monooxygenase activity"/>
    <property type="evidence" value="ECO:0007669"/>
    <property type="project" value="UniProtKB-KW"/>
</dbReference>
<keyword evidence="5" id="KW-0560">Oxidoreductase</keyword>
<evidence type="ECO:0000256" key="6">
    <source>
        <dbReference type="ARBA" id="ARBA00023004"/>
    </source>
</evidence>
<keyword evidence="4" id="KW-0479">Metal-binding</keyword>